<dbReference type="EMBL" id="JAAIKD010000002">
    <property type="protein sequence ID" value="NEV93361.1"/>
    <property type="molecule type" value="Genomic_DNA"/>
</dbReference>
<organism evidence="1 2">
    <name type="scientific">Psychroflexus aurantiacus</name>
    <dbReference type="NCBI Taxonomy" id="2709310"/>
    <lineage>
        <taxon>Bacteria</taxon>
        <taxon>Pseudomonadati</taxon>
        <taxon>Bacteroidota</taxon>
        <taxon>Flavobacteriia</taxon>
        <taxon>Flavobacteriales</taxon>
        <taxon>Flavobacteriaceae</taxon>
        <taxon>Psychroflexus</taxon>
    </lineage>
</organism>
<dbReference type="Proteomes" id="UP000478505">
    <property type="component" value="Unassembled WGS sequence"/>
</dbReference>
<accession>A0A6B3R6C1</accession>
<name>A0A6B3R6C1_9FLAO</name>
<comment type="caution">
    <text evidence="1">The sequence shown here is derived from an EMBL/GenBank/DDBJ whole genome shotgun (WGS) entry which is preliminary data.</text>
</comment>
<gene>
    <name evidence="1" type="ORF">G3567_04250</name>
</gene>
<dbReference type="Pfam" id="PF14060">
    <property type="entry name" value="DUF4252"/>
    <property type="match status" value="1"/>
</dbReference>
<dbReference type="RefSeq" id="WP_164004080.1">
    <property type="nucleotide sequence ID" value="NZ_JAAIKD010000002.1"/>
</dbReference>
<reference evidence="1 2" key="1">
    <citation type="submission" date="2020-02" db="EMBL/GenBank/DDBJ databases">
        <title>Flavobacteriaceae Psychroflexus bacterium YR1-1, complete genome.</title>
        <authorList>
            <person name="Li Y."/>
            <person name="Wu S."/>
        </authorList>
    </citation>
    <scope>NUCLEOTIDE SEQUENCE [LARGE SCALE GENOMIC DNA]</scope>
    <source>
        <strain evidence="1 2">YR1-1</strain>
    </source>
</reference>
<dbReference type="InterPro" id="IPR025348">
    <property type="entry name" value="DUF4252"/>
</dbReference>
<keyword evidence="2" id="KW-1185">Reference proteome</keyword>
<evidence type="ECO:0000313" key="2">
    <source>
        <dbReference type="Proteomes" id="UP000478505"/>
    </source>
</evidence>
<protein>
    <submittedName>
        <fullName evidence="1">DUF4252 domain-containing protein</fullName>
    </submittedName>
</protein>
<dbReference type="AlphaFoldDB" id="A0A6B3R6C1"/>
<sequence length="178" mass="19784">MKKIILIALIGISLVACNSKPSLQEYLVEKENSVEFISASLPTNLLFQNLDSLSPEENSSLRKIEKINLLALTNKKGKTMLEEERLKLKSVLEQPAYESLLDFSSSGREAELLFVGSEGNIDELIFFGYDSEIGMLLLRMRGSDVNANDIYQITQTAQRMDMNALTGDFGDLLGDLGQ</sequence>
<dbReference type="PROSITE" id="PS51257">
    <property type="entry name" value="PROKAR_LIPOPROTEIN"/>
    <property type="match status" value="1"/>
</dbReference>
<proteinExistence type="predicted"/>
<evidence type="ECO:0000313" key="1">
    <source>
        <dbReference type="EMBL" id="NEV93361.1"/>
    </source>
</evidence>